<gene>
    <name evidence="1" type="ORF">TNCT_735361</name>
</gene>
<evidence type="ECO:0000313" key="2">
    <source>
        <dbReference type="Proteomes" id="UP000887116"/>
    </source>
</evidence>
<dbReference type="AlphaFoldDB" id="A0A8X6M4N5"/>
<protein>
    <submittedName>
        <fullName evidence="1">Uncharacterized protein</fullName>
    </submittedName>
</protein>
<reference evidence="1" key="1">
    <citation type="submission" date="2020-07" db="EMBL/GenBank/DDBJ databases">
        <title>Multicomponent nature underlies the extraordinary mechanical properties of spider dragline silk.</title>
        <authorList>
            <person name="Kono N."/>
            <person name="Nakamura H."/>
            <person name="Mori M."/>
            <person name="Yoshida Y."/>
            <person name="Ohtoshi R."/>
            <person name="Malay A.D."/>
            <person name="Moran D.A.P."/>
            <person name="Tomita M."/>
            <person name="Numata K."/>
            <person name="Arakawa K."/>
        </authorList>
    </citation>
    <scope>NUCLEOTIDE SEQUENCE</scope>
</reference>
<evidence type="ECO:0000313" key="1">
    <source>
        <dbReference type="EMBL" id="GFR31902.1"/>
    </source>
</evidence>
<proteinExistence type="predicted"/>
<dbReference type="Proteomes" id="UP000887116">
    <property type="component" value="Unassembled WGS sequence"/>
</dbReference>
<name>A0A8X6M4N5_TRICU</name>
<organism evidence="1 2">
    <name type="scientific">Trichonephila clavata</name>
    <name type="common">Joro spider</name>
    <name type="synonym">Nephila clavata</name>
    <dbReference type="NCBI Taxonomy" id="2740835"/>
    <lineage>
        <taxon>Eukaryota</taxon>
        <taxon>Metazoa</taxon>
        <taxon>Ecdysozoa</taxon>
        <taxon>Arthropoda</taxon>
        <taxon>Chelicerata</taxon>
        <taxon>Arachnida</taxon>
        <taxon>Araneae</taxon>
        <taxon>Araneomorphae</taxon>
        <taxon>Entelegynae</taxon>
        <taxon>Araneoidea</taxon>
        <taxon>Nephilidae</taxon>
        <taxon>Trichonephila</taxon>
    </lineage>
</organism>
<keyword evidence="2" id="KW-1185">Reference proteome</keyword>
<comment type="caution">
    <text evidence="1">The sequence shown here is derived from an EMBL/GenBank/DDBJ whole genome shotgun (WGS) entry which is preliminary data.</text>
</comment>
<dbReference type="EMBL" id="BMAO01009602">
    <property type="protein sequence ID" value="GFR31902.1"/>
    <property type="molecule type" value="Genomic_DNA"/>
</dbReference>
<sequence>MELSKLCINCSIVPGINSNSAVASSSERLSDIMSSSERLSDIIVTPVFTVLVPYPSENPLTYFAIFTIQCIQTMPPVHVFVNLCPKPVTPSHLIFQGSFARKRYLFCHRMRMFTFNRSLVDEALVLLNLPFDALLFSPFPLHSVRLNSTLPPFVSSPKMFALEKESLEPLVSPVTLRASLFVASPGALYHLLGQYTSKRHMPAEFPGPRAMTPLIYTYDNHCKIGNTSRFTVITIDSIQSVE</sequence>
<accession>A0A8X6M4N5</accession>